<evidence type="ECO:0000256" key="2">
    <source>
        <dbReference type="ARBA" id="ARBA00023054"/>
    </source>
</evidence>
<gene>
    <name evidence="9" type="ORF">QR46_1952</name>
</gene>
<dbReference type="InterPro" id="IPR043596">
    <property type="entry name" value="CFAP53/TCHP"/>
</dbReference>
<evidence type="ECO:0000256" key="5">
    <source>
        <dbReference type="ARBA" id="ARBA00033747"/>
    </source>
</evidence>
<keyword evidence="2 7" id="KW-0175">Coiled coil</keyword>
<dbReference type="Pfam" id="PF13868">
    <property type="entry name" value="TPH"/>
    <property type="match status" value="1"/>
</dbReference>
<dbReference type="InterPro" id="IPR043597">
    <property type="entry name" value="TPH_dom"/>
</dbReference>
<dbReference type="GO" id="GO:0005929">
    <property type="term" value="C:cilium"/>
    <property type="evidence" value="ECO:0007669"/>
    <property type="project" value="UniProtKB-SubCell"/>
</dbReference>
<dbReference type="PANTHER" id="PTHR31183:SF1">
    <property type="entry name" value="CILIA- AND FLAGELLA-ASSOCIATED PROTEIN 53"/>
    <property type="match status" value="1"/>
</dbReference>
<reference evidence="9 10" key="1">
    <citation type="journal article" date="2015" name="Mol. Biochem. Parasitol.">
        <title>Identification of polymorphic genes for use in assemblage B genotyping assays through comparative genomics of multiple assemblage B Giardia duodenalis isolates.</title>
        <authorList>
            <person name="Wielinga C."/>
            <person name="Thompson R.C."/>
            <person name="Monis P."/>
            <person name="Ryan U."/>
        </authorList>
    </citation>
    <scope>NUCLEOTIDE SEQUENCE [LARGE SCALE GENOMIC DNA]</scope>
    <source>
        <strain evidence="9 10">BAH15c1</strain>
    </source>
</reference>
<feature type="coiled-coil region" evidence="7">
    <location>
        <begin position="189"/>
        <end position="268"/>
    </location>
</feature>
<evidence type="ECO:0000259" key="8">
    <source>
        <dbReference type="Pfam" id="PF13868"/>
    </source>
</evidence>
<protein>
    <recommendedName>
        <fullName evidence="6">Cilia- and flagella-associated protein 53</fullName>
    </recommendedName>
</protein>
<name>A0A132NWL3_GIAIN</name>
<evidence type="ECO:0000313" key="10">
    <source>
        <dbReference type="Proteomes" id="UP000070089"/>
    </source>
</evidence>
<organism evidence="9 10">
    <name type="scientific">Giardia duodenalis assemblage B</name>
    <dbReference type="NCBI Taxonomy" id="1394984"/>
    <lineage>
        <taxon>Eukaryota</taxon>
        <taxon>Metamonada</taxon>
        <taxon>Diplomonadida</taxon>
        <taxon>Hexamitidae</taxon>
        <taxon>Giardiinae</taxon>
        <taxon>Giardia</taxon>
    </lineage>
</organism>
<comment type="caution">
    <text evidence="9">The sequence shown here is derived from an EMBL/GenBank/DDBJ whole genome shotgun (WGS) entry which is preliminary data.</text>
</comment>
<comment type="similarity">
    <text evidence="5">Belongs to the CFAP53 family.</text>
</comment>
<feature type="coiled-coil region" evidence="7">
    <location>
        <begin position="384"/>
        <end position="483"/>
    </location>
</feature>
<evidence type="ECO:0000256" key="3">
    <source>
        <dbReference type="ARBA" id="ARBA00023069"/>
    </source>
</evidence>
<dbReference type="OrthoDB" id="10255900at2759"/>
<evidence type="ECO:0000256" key="6">
    <source>
        <dbReference type="ARBA" id="ARBA00033773"/>
    </source>
</evidence>
<keyword evidence="3" id="KW-0969">Cilium</keyword>
<evidence type="ECO:0000313" key="9">
    <source>
        <dbReference type="EMBL" id="KWX14072.1"/>
    </source>
</evidence>
<dbReference type="PANTHER" id="PTHR31183">
    <property type="entry name" value="TRICHOPLEIN KERATIN FILAMENT-BINDING PROTEIN FAMILY MEMBER"/>
    <property type="match status" value="1"/>
</dbReference>
<evidence type="ECO:0000256" key="1">
    <source>
        <dbReference type="ARBA" id="ARBA00004138"/>
    </source>
</evidence>
<comment type="subcellular location">
    <subcellularLocation>
        <location evidence="1">Cell projection</location>
        <location evidence="1">Cilium</location>
    </subcellularLocation>
</comment>
<keyword evidence="4" id="KW-0966">Cell projection</keyword>
<dbReference type="VEuPathDB" id="GiardiaDB:QR46_1952"/>
<accession>A0A132NWL3</accession>
<dbReference type="AlphaFoldDB" id="A0A132NWL3"/>
<evidence type="ECO:0000256" key="4">
    <source>
        <dbReference type="ARBA" id="ARBA00023273"/>
    </source>
</evidence>
<proteinExistence type="inferred from homology"/>
<evidence type="ECO:0000256" key="7">
    <source>
        <dbReference type="SAM" id="Coils"/>
    </source>
</evidence>
<sequence>MFLGYNKYDPTISHGLNMRRRDESQRQFYEATVKEDFNNRRLAEFEHRSIIKGKIAYVNMRMADLIQKNKIAMEGRRAALKKLYDAEFRAYQDAVKAAIPTEEDKIRAMEAEYASITQKNTTIKNQRVDLARERQWETNCDELRSAASMLNARACKLAWDVANCERVQKRQRDREEKAAWQKQVNDSHANFLKDEENRLAAEHERMMKNRQELEQQLTERERQKAEEAYQRALENEKWNENRRLGDEIDKLEREKQEQEKFYNQQQLLVRMYIENLQRAHNKEISRNDGKEMMAKIEAEMREQAERDRRNKENLRNEQLLYLEILRARKEKAMEEAKARDDYLMGLMLDAEKRLSQREQDDLQRRKHMAEDCKSFNYNRMNSGAEAKEASKREKEAELAAALADLEAFEKEKLDELKRQYEEAKRFEEFLLMQTDEHKQRIQAEKDAEAEYQQRKKDEAAADMQRINARLGSLESKIREVNEVQFWDNERPRPKKQWYNV</sequence>
<dbReference type="Proteomes" id="UP000070089">
    <property type="component" value="Unassembled WGS sequence"/>
</dbReference>
<dbReference type="EMBL" id="JXTI01000045">
    <property type="protein sequence ID" value="KWX14072.1"/>
    <property type="molecule type" value="Genomic_DNA"/>
</dbReference>
<feature type="domain" description="Trichohyalin-plectin-homology" evidence="8">
    <location>
        <begin position="137"/>
        <end position="467"/>
    </location>
</feature>